<sequence>MKILKLFLTLLFCLISFLSYGQYLNFDQLISLQSKSLDNINDYLNSKGWQFSHSSEKDNDGYSTAYWAYGKSDFDEGKALAWFELHYKESYENRISYQVFNKNQYSIIKSRVLALGMKQLKSWINDNSINAVYAGKNYVAYISQSSEEYKSLTTYVFRIFNKVDFFDDYISSSNSNDEESSSFLYSTKIMNAVGGVILWNSPESATSTKVYDIPKSSIIHIIERGSVYYKVLVDGYYGYVYSKYLEDE</sequence>
<dbReference type="AlphaFoldDB" id="A0A2S4ZWP2"/>
<dbReference type="RefSeq" id="WP_103790730.1">
    <property type="nucleotide sequence ID" value="NZ_PQVF01000020.1"/>
</dbReference>
<dbReference type="EMBL" id="PQVF01000020">
    <property type="protein sequence ID" value="POY34706.1"/>
    <property type="molecule type" value="Genomic_DNA"/>
</dbReference>
<accession>A0A2S4ZWP2</accession>
<protein>
    <submittedName>
        <fullName evidence="1">Uncharacterized protein</fullName>
    </submittedName>
</protein>
<dbReference type="Proteomes" id="UP000236893">
    <property type="component" value="Unassembled WGS sequence"/>
</dbReference>
<reference evidence="1 2" key="1">
    <citation type="submission" date="2018-01" db="EMBL/GenBank/DDBJ databases">
        <authorList>
            <person name="Gaut B.S."/>
            <person name="Morton B.R."/>
            <person name="Clegg M.T."/>
            <person name="Duvall M.R."/>
        </authorList>
    </citation>
    <scope>NUCLEOTIDE SEQUENCE [LARGE SCALE GENOMIC DNA]</scope>
    <source>
        <strain evidence="1 2">HR-AV</strain>
    </source>
</reference>
<proteinExistence type="predicted"/>
<comment type="caution">
    <text evidence="1">The sequence shown here is derived from an EMBL/GenBank/DDBJ whole genome shotgun (WGS) entry which is preliminary data.</text>
</comment>
<evidence type="ECO:0000313" key="2">
    <source>
        <dbReference type="Proteomes" id="UP000236893"/>
    </source>
</evidence>
<evidence type="ECO:0000313" key="1">
    <source>
        <dbReference type="EMBL" id="POY34706.1"/>
    </source>
</evidence>
<name>A0A2S4ZWP2_9SPHI</name>
<gene>
    <name evidence="1" type="ORF">C3K47_18910</name>
</gene>
<keyword evidence="2" id="KW-1185">Reference proteome</keyword>
<dbReference type="Gene3D" id="2.30.30.40">
    <property type="entry name" value="SH3 Domains"/>
    <property type="match status" value="1"/>
</dbReference>
<organism evidence="1 2">
    <name type="scientific">Solitalea longa</name>
    <dbReference type="NCBI Taxonomy" id="2079460"/>
    <lineage>
        <taxon>Bacteria</taxon>
        <taxon>Pseudomonadati</taxon>
        <taxon>Bacteroidota</taxon>
        <taxon>Sphingobacteriia</taxon>
        <taxon>Sphingobacteriales</taxon>
        <taxon>Sphingobacteriaceae</taxon>
        <taxon>Solitalea</taxon>
    </lineage>
</organism>